<reference evidence="1" key="1">
    <citation type="submission" date="2021-06" db="EMBL/GenBank/DDBJ databases">
        <authorList>
            <person name="Kallberg Y."/>
            <person name="Tangrot J."/>
            <person name="Rosling A."/>
        </authorList>
    </citation>
    <scope>NUCLEOTIDE SEQUENCE</scope>
    <source>
        <strain evidence="1">MA461A</strain>
    </source>
</reference>
<organism evidence="1 2">
    <name type="scientific">Racocetra persica</name>
    <dbReference type="NCBI Taxonomy" id="160502"/>
    <lineage>
        <taxon>Eukaryota</taxon>
        <taxon>Fungi</taxon>
        <taxon>Fungi incertae sedis</taxon>
        <taxon>Mucoromycota</taxon>
        <taxon>Glomeromycotina</taxon>
        <taxon>Glomeromycetes</taxon>
        <taxon>Diversisporales</taxon>
        <taxon>Gigasporaceae</taxon>
        <taxon>Racocetra</taxon>
    </lineage>
</organism>
<dbReference type="Proteomes" id="UP000789920">
    <property type="component" value="Unassembled WGS sequence"/>
</dbReference>
<comment type="caution">
    <text evidence="1">The sequence shown here is derived from an EMBL/GenBank/DDBJ whole genome shotgun (WGS) entry which is preliminary data.</text>
</comment>
<evidence type="ECO:0000313" key="2">
    <source>
        <dbReference type="Proteomes" id="UP000789920"/>
    </source>
</evidence>
<sequence length="301" mass="35142">MSKVKNRSCSSSPSELEREFSRVPISQQKINFNNEPREIVILVNNFISEFGDVRTTKWLDLLWNSSVNTRLKLSHVYKIIDKNISKSSKITKKRWVAVKNSNQHEYKFWEKLTEIANLKHKLLYPNYKYIPIRNKNKKCRSNNTYKQYPSLVVNDIIKTTEIESNKKIDSLQIQETNNTQALSVNNNSTTPIRSCSDSYLIHSFLPYYLFHEYRPNFTASSIMLVHNPYFNYLQCYQPQGYFIFNDLIDTVLINKNSTVDSNFSSWQAGEQSGELVKTIVTRVLSLFDEQKKAHLASLPTI</sequence>
<accession>A0ACA9KUJ7</accession>
<proteinExistence type="predicted"/>
<protein>
    <submittedName>
        <fullName evidence="1">15883_t:CDS:1</fullName>
    </submittedName>
</protein>
<evidence type="ECO:0000313" key="1">
    <source>
        <dbReference type="EMBL" id="CAG8490188.1"/>
    </source>
</evidence>
<keyword evidence="2" id="KW-1185">Reference proteome</keyword>
<dbReference type="EMBL" id="CAJVQC010001219">
    <property type="protein sequence ID" value="CAG8490188.1"/>
    <property type="molecule type" value="Genomic_DNA"/>
</dbReference>
<name>A0ACA9KUJ7_9GLOM</name>
<gene>
    <name evidence="1" type="ORF">RPERSI_LOCUS1356</name>
</gene>